<gene>
    <name evidence="2" type="ORF">KGQ19_48025</name>
</gene>
<name>A0ABS5L8X5_9ACTN</name>
<accession>A0ABS5L8X5</accession>
<dbReference type="EMBL" id="JAAFYZ010000420">
    <property type="protein sequence ID" value="MBS2554629.1"/>
    <property type="molecule type" value="Genomic_DNA"/>
</dbReference>
<evidence type="ECO:0000313" key="3">
    <source>
        <dbReference type="Proteomes" id="UP000730482"/>
    </source>
</evidence>
<protein>
    <recommendedName>
        <fullName evidence="4">DNA-binding protein</fullName>
    </recommendedName>
</protein>
<proteinExistence type="predicted"/>
<feature type="compositionally biased region" description="Gly residues" evidence="1">
    <location>
        <begin position="161"/>
        <end position="178"/>
    </location>
</feature>
<reference evidence="2 3" key="1">
    <citation type="submission" date="2020-02" db="EMBL/GenBank/DDBJ databases">
        <title>Acidophilic actinobacteria isolated from forest soil.</title>
        <authorList>
            <person name="Golinska P."/>
        </authorList>
    </citation>
    <scope>NUCLEOTIDE SEQUENCE [LARGE SCALE GENOMIC DNA]</scope>
    <source>
        <strain evidence="2 3">NL8</strain>
    </source>
</reference>
<feature type="region of interest" description="Disordered" evidence="1">
    <location>
        <begin position="152"/>
        <end position="178"/>
    </location>
</feature>
<keyword evidence="3" id="KW-1185">Reference proteome</keyword>
<evidence type="ECO:0000256" key="1">
    <source>
        <dbReference type="SAM" id="MobiDB-lite"/>
    </source>
</evidence>
<comment type="caution">
    <text evidence="2">The sequence shown here is derived from an EMBL/GenBank/DDBJ whole genome shotgun (WGS) entry which is preliminary data.</text>
</comment>
<evidence type="ECO:0008006" key="4">
    <source>
        <dbReference type="Google" id="ProtNLM"/>
    </source>
</evidence>
<dbReference type="RefSeq" id="WP_212022247.1">
    <property type="nucleotide sequence ID" value="NZ_JAAFYZ010000420.1"/>
</dbReference>
<organism evidence="2 3">
    <name type="scientific">Catenulispora pinistramenti</name>
    <dbReference type="NCBI Taxonomy" id="2705254"/>
    <lineage>
        <taxon>Bacteria</taxon>
        <taxon>Bacillati</taxon>
        <taxon>Actinomycetota</taxon>
        <taxon>Actinomycetes</taxon>
        <taxon>Catenulisporales</taxon>
        <taxon>Catenulisporaceae</taxon>
        <taxon>Catenulispora</taxon>
    </lineage>
</organism>
<dbReference type="Proteomes" id="UP000730482">
    <property type="component" value="Unassembled WGS sequence"/>
</dbReference>
<evidence type="ECO:0000313" key="2">
    <source>
        <dbReference type="EMBL" id="MBS2554629.1"/>
    </source>
</evidence>
<sequence length="178" mass="18928">MPKTWRAAHEELARDLSRLVEARVLGPVDVLFGLDQGLRRRAFEAVLVWTEELLGPDDDTARMTAIRLISTLFPSDEPFDPPSAWWTTPFGRAVLLRAGHPTAEVVSFTVAAAMLGITRQGVHDLARRGKVQAHPDGGVTVDSVQARLKERLLSEAETSAGGSGSAGSSGGAGSGETS</sequence>